<evidence type="ECO:0000313" key="2">
    <source>
        <dbReference type="EMBL" id="AAP99315.1"/>
    </source>
</evidence>
<keyword evidence="1" id="KW-0812">Transmembrane</keyword>
<feature type="transmembrane region" description="Helical" evidence="1">
    <location>
        <begin position="113"/>
        <end position="133"/>
    </location>
</feature>
<dbReference type="InterPro" id="IPR021515">
    <property type="entry name" value="DUF3177"/>
</dbReference>
<evidence type="ECO:0000256" key="1">
    <source>
        <dbReference type="SAM" id="Phobius"/>
    </source>
</evidence>
<feature type="transmembrane region" description="Helical" evidence="1">
    <location>
        <begin position="51"/>
        <end position="68"/>
    </location>
</feature>
<dbReference type="Pfam" id="PF11375">
    <property type="entry name" value="DUF3177"/>
    <property type="match status" value="1"/>
</dbReference>
<keyword evidence="1" id="KW-0472">Membrane</keyword>
<proteinExistence type="predicted"/>
<dbReference type="EnsemblBacteria" id="AAP99315">
    <property type="protein sequence ID" value="AAP99315"/>
    <property type="gene ID" value="Pro_0269"/>
</dbReference>
<feature type="transmembrane region" description="Helical" evidence="1">
    <location>
        <begin position="20"/>
        <end position="39"/>
    </location>
</feature>
<dbReference type="PATRIC" id="fig|167539.5.peg.277"/>
<feature type="transmembrane region" description="Helical" evidence="1">
    <location>
        <begin position="173"/>
        <end position="196"/>
    </location>
</feature>
<dbReference type="OrthoDB" id="517164at2"/>
<dbReference type="eggNOG" id="ENOG502ZC57">
    <property type="taxonomic scope" value="Bacteria"/>
</dbReference>
<protein>
    <submittedName>
        <fullName evidence="2">Uncharacterized membrane protein</fullName>
    </submittedName>
</protein>
<reference evidence="2 3" key="1">
    <citation type="journal article" date="2003" name="Proc. Natl. Acad. Sci. U.S.A.">
        <title>Genome sequence of the cyanobacterium Prochlorococcus marinus SS120, a nearly minimal oxyphototrophic genome.</title>
        <authorList>
            <person name="Dufresne A."/>
            <person name="Salanoubat M."/>
            <person name="Partensky F."/>
            <person name="Artiguenave F."/>
            <person name="Axmann I.M."/>
            <person name="Barbe V."/>
            <person name="Duprat S."/>
            <person name="Galperin M.Y."/>
            <person name="Koonin E.V."/>
            <person name="Le Gall F."/>
            <person name="Makarova K.S."/>
            <person name="Ostrowski M."/>
            <person name="Oztas S."/>
            <person name="Robert C."/>
            <person name="Rogozin I.B."/>
            <person name="Scanlan D.J."/>
            <person name="Tandeau de Marsac N."/>
            <person name="Weissenbach J."/>
            <person name="Wincker P."/>
            <person name="Wolf Y.I."/>
            <person name="Hess W.R."/>
        </authorList>
    </citation>
    <scope>NUCLEOTIDE SEQUENCE [LARGE SCALE GENOMIC DNA]</scope>
    <source>
        <strain evidence="3">SARG / CCMP1375 / SS120</strain>
    </source>
</reference>
<keyword evidence="3" id="KW-1185">Reference proteome</keyword>
<keyword evidence="1" id="KW-1133">Transmembrane helix</keyword>
<dbReference type="HOGENOM" id="CLU_093159_0_0_3"/>
<evidence type="ECO:0000313" key="3">
    <source>
        <dbReference type="Proteomes" id="UP000001420"/>
    </source>
</evidence>
<sequence length="208" mass="24110">MKVLFVTEISYSTLVWLSYRLGATFAFGLPLVIFIWASMKKESPIVRLLSIYWKVASLMFISMLLLIGNRPIGYLTSFLSPLLILTSIWFWIDLNEEINEFPRHKTIALVLKAWRWSLSFYSCFYITLSFISLECVNNINSQNCNYWREAPSGLNQIIRSIFNFLFGANWTEALSAFIGYLALIIYIVGFIQWAIIRLPKQGRIAGDF</sequence>
<accession>Q7VDU9</accession>
<dbReference type="KEGG" id="pma:Pro_0269"/>
<organism evidence="2 3">
    <name type="scientific">Prochlorococcus marinus (strain SARG / CCMP1375 / SS120)</name>
    <dbReference type="NCBI Taxonomy" id="167539"/>
    <lineage>
        <taxon>Bacteria</taxon>
        <taxon>Bacillati</taxon>
        <taxon>Cyanobacteriota</taxon>
        <taxon>Cyanophyceae</taxon>
        <taxon>Synechococcales</taxon>
        <taxon>Prochlorococcaceae</taxon>
        <taxon>Prochlorococcus</taxon>
    </lineage>
</organism>
<feature type="transmembrane region" description="Helical" evidence="1">
    <location>
        <begin position="74"/>
        <end position="92"/>
    </location>
</feature>
<dbReference type="EMBL" id="AE017126">
    <property type="protein sequence ID" value="AAP99315.1"/>
    <property type="molecule type" value="Genomic_DNA"/>
</dbReference>
<dbReference type="STRING" id="167539.Pro_0269"/>
<dbReference type="AlphaFoldDB" id="Q7VDU9"/>
<gene>
    <name evidence="2" type="ordered locus">Pro_0269</name>
</gene>
<dbReference type="Proteomes" id="UP000001420">
    <property type="component" value="Chromosome"/>
</dbReference>
<name>Q7VDU9_PROMA</name>